<evidence type="ECO:0000313" key="3">
    <source>
        <dbReference type="Proteomes" id="UP001220022"/>
    </source>
</evidence>
<evidence type="ECO:0000259" key="1">
    <source>
        <dbReference type="Pfam" id="PF12680"/>
    </source>
</evidence>
<dbReference type="Proteomes" id="UP001220022">
    <property type="component" value="Unassembled WGS sequence"/>
</dbReference>
<comment type="caution">
    <text evidence="2">The sequence shown here is derived from an EMBL/GenBank/DDBJ whole genome shotgun (WGS) entry which is preliminary data.</text>
</comment>
<dbReference type="RefSeq" id="WP_275818931.1">
    <property type="nucleotide sequence ID" value="NZ_BAAANM010000009.1"/>
</dbReference>
<sequence length="121" mass="12985">MSDIRDLVERYIAVWNETDPAARRAQLDALWAEDGSYVDPLAVAEGREAFDATIGAVQAQFPGLVFRLGGAIDAHHHLARFTWELGPADGEALVVGFDVAAVSADGRIQTVHGFLDKVPAA</sequence>
<protein>
    <submittedName>
        <fullName evidence="2">Nuclear transport factor 2 family protein</fullName>
    </submittedName>
</protein>
<reference evidence="2 3" key="1">
    <citation type="submission" date="2023-03" db="EMBL/GenBank/DDBJ databases">
        <title>Draft genome sequence of type strain Streptomyces ferralitis JCM 14344.</title>
        <authorList>
            <person name="Klaysubun C."/>
            <person name="Duangmal K."/>
        </authorList>
    </citation>
    <scope>NUCLEOTIDE SEQUENCE [LARGE SCALE GENOMIC DNA]</scope>
    <source>
        <strain evidence="2 3">JCM 14344</strain>
    </source>
</reference>
<dbReference type="EMBL" id="JARHTQ010000022">
    <property type="protein sequence ID" value="MDF2259401.1"/>
    <property type="molecule type" value="Genomic_DNA"/>
</dbReference>
<keyword evidence="3" id="KW-1185">Reference proteome</keyword>
<accession>A0ABT5Z6E4</accession>
<dbReference type="InterPro" id="IPR037401">
    <property type="entry name" value="SnoaL-like"/>
</dbReference>
<gene>
    <name evidence="2" type="ORF">P2L57_27920</name>
</gene>
<proteinExistence type="predicted"/>
<dbReference type="SUPFAM" id="SSF54427">
    <property type="entry name" value="NTF2-like"/>
    <property type="match status" value="1"/>
</dbReference>
<evidence type="ECO:0000313" key="2">
    <source>
        <dbReference type="EMBL" id="MDF2259401.1"/>
    </source>
</evidence>
<name>A0ABT5Z6E4_9ACTN</name>
<dbReference type="Gene3D" id="3.10.450.50">
    <property type="match status" value="1"/>
</dbReference>
<feature type="domain" description="SnoaL-like" evidence="1">
    <location>
        <begin position="8"/>
        <end position="108"/>
    </location>
</feature>
<dbReference type="Pfam" id="PF12680">
    <property type="entry name" value="SnoaL_2"/>
    <property type="match status" value="1"/>
</dbReference>
<organism evidence="2 3">
    <name type="scientific">Streptantibioticus ferralitis</name>
    <dbReference type="NCBI Taxonomy" id="236510"/>
    <lineage>
        <taxon>Bacteria</taxon>
        <taxon>Bacillati</taxon>
        <taxon>Actinomycetota</taxon>
        <taxon>Actinomycetes</taxon>
        <taxon>Kitasatosporales</taxon>
        <taxon>Streptomycetaceae</taxon>
        <taxon>Streptantibioticus</taxon>
    </lineage>
</organism>
<dbReference type="InterPro" id="IPR032710">
    <property type="entry name" value="NTF2-like_dom_sf"/>
</dbReference>